<dbReference type="InterPro" id="IPR009346">
    <property type="entry name" value="GRIM-19"/>
</dbReference>
<dbReference type="PANTHER" id="PTHR12966">
    <property type="entry name" value="NADH DEHYDROGENASE UBIQUINONE 1 ALPHA SUBCOMPLEX SUBUNIT 13"/>
    <property type="match status" value="1"/>
</dbReference>
<keyword evidence="6 11" id="KW-0999">Mitochondrion inner membrane</keyword>
<dbReference type="EMBL" id="HBEF01015089">
    <property type="protein sequence ID" value="CAD8337320.1"/>
    <property type="molecule type" value="Transcribed_RNA"/>
</dbReference>
<organism evidence="13">
    <name type="scientific">Craspedostauros australis</name>
    <dbReference type="NCBI Taxonomy" id="1486917"/>
    <lineage>
        <taxon>Eukaryota</taxon>
        <taxon>Sar</taxon>
        <taxon>Stramenopiles</taxon>
        <taxon>Ochrophyta</taxon>
        <taxon>Bacillariophyta</taxon>
        <taxon>Bacillariophyceae</taxon>
        <taxon>Bacillariophycidae</taxon>
        <taxon>Naviculales</taxon>
        <taxon>Naviculaceae</taxon>
        <taxon>Craspedostauros</taxon>
    </lineage>
</organism>
<evidence type="ECO:0000256" key="11">
    <source>
        <dbReference type="RuleBase" id="RU368034"/>
    </source>
</evidence>
<keyword evidence="7 11" id="KW-0249">Electron transport</keyword>
<keyword evidence="4 11" id="KW-0679">Respiratory chain</keyword>
<comment type="subcellular location">
    <subcellularLocation>
        <location evidence="1 11">Mitochondrion inner membrane</location>
        <topology evidence="1 11">Single-pass membrane protein</topology>
        <orientation evidence="1 11">Matrix side</orientation>
    </subcellularLocation>
</comment>
<gene>
    <name evidence="12" type="ORF">CAUS1442_LOCUS9447</name>
    <name evidence="13" type="ORF">CAUS1442_LOCUS9448</name>
</gene>
<evidence type="ECO:0000256" key="9">
    <source>
        <dbReference type="ARBA" id="ARBA00023128"/>
    </source>
</evidence>
<dbReference type="PANTHER" id="PTHR12966:SF0">
    <property type="entry name" value="NADH DEHYDROGENASE [UBIQUINONE] 1 ALPHA SUBCOMPLEX SUBUNIT 13"/>
    <property type="match status" value="1"/>
</dbReference>
<keyword evidence="8" id="KW-1133">Transmembrane helix</keyword>
<dbReference type="Pfam" id="PF06212">
    <property type="entry name" value="GRIM-19"/>
    <property type="match status" value="1"/>
</dbReference>
<keyword evidence="3 11" id="KW-0813">Transport</keyword>
<keyword evidence="9 11" id="KW-0496">Mitochondrion</keyword>
<keyword evidence="5" id="KW-0812">Transmembrane</keyword>
<evidence type="ECO:0000256" key="8">
    <source>
        <dbReference type="ARBA" id="ARBA00022989"/>
    </source>
</evidence>
<comment type="similarity">
    <text evidence="2 11">Belongs to the complex I NDUFA13 subunit family.</text>
</comment>
<dbReference type="GO" id="GO:0005743">
    <property type="term" value="C:mitochondrial inner membrane"/>
    <property type="evidence" value="ECO:0007669"/>
    <property type="project" value="UniProtKB-SubCell"/>
</dbReference>
<accession>A0A6T6H7N9</accession>
<evidence type="ECO:0000256" key="6">
    <source>
        <dbReference type="ARBA" id="ARBA00022792"/>
    </source>
</evidence>
<keyword evidence="10" id="KW-0472">Membrane</keyword>
<dbReference type="AlphaFoldDB" id="A0A6T6H7N9"/>
<proteinExistence type="inferred from homology"/>
<evidence type="ECO:0000256" key="7">
    <source>
        <dbReference type="ARBA" id="ARBA00022982"/>
    </source>
</evidence>
<comment type="function">
    <text evidence="11">Complex I functions in the transfer of electrons from NADH to the respiratory chain. Accessory subunit of the mitochondrial membrane respiratory chain NADH dehydrogenase (Complex I), that is believed not to be involved in catalysis.</text>
</comment>
<evidence type="ECO:0000313" key="13">
    <source>
        <dbReference type="EMBL" id="CAD8337320.1"/>
    </source>
</evidence>
<sequence length="136" mass="15501">MSVRPDPNFIPKQDAAPVGGFIKTALEKTSPARGFKGWQLFLGSSALIFWGFSRVGAGNKKRSEQHLFERQQKYTLAPLLQSEADREYLMREKLLLERESKIMEEVPGWKIGGSTYHGTRWTPAHVCDTDKAYQKK</sequence>
<evidence type="ECO:0000313" key="12">
    <source>
        <dbReference type="EMBL" id="CAD8337319.1"/>
    </source>
</evidence>
<reference evidence="13" key="1">
    <citation type="submission" date="2021-01" db="EMBL/GenBank/DDBJ databases">
        <authorList>
            <person name="Corre E."/>
            <person name="Pelletier E."/>
            <person name="Niang G."/>
            <person name="Scheremetjew M."/>
            <person name="Finn R."/>
            <person name="Kale V."/>
            <person name="Holt S."/>
            <person name="Cochrane G."/>
            <person name="Meng A."/>
            <person name="Brown T."/>
            <person name="Cohen L."/>
        </authorList>
    </citation>
    <scope>NUCLEOTIDE SEQUENCE</scope>
    <source>
        <strain evidence="13">CCMP3328</strain>
    </source>
</reference>
<evidence type="ECO:0000256" key="10">
    <source>
        <dbReference type="ARBA" id="ARBA00023136"/>
    </source>
</evidence>
<evidence type="ECO:0000256" key="2">
    <source>
        <dbReference type="ARBA" id="ARBA00007312"/>
    </source>
</evidence>
<evidence type="ECO:0000256" key="3">
    <source>
        <dbReference type="ARBA" id="ARBA00022448"/>
    </source>
</evidence>
<evidence type="ECO:0000256" key="1">
    <source>
        <dbReference type="ARBA" id="ARBA00004298"/>
    </source>
</evidence>
<evidence type="ECO:0000256" key="5">
    <source>
        <dbReference type="ARBA" id="ARBA00022692"/>
    </source>
</evidence>
<evidence type="ECO:0000256" key="4">
    <source>
        <dbReference type="ARBA" id="ARBA00022660"/>
    </source>
</evidence>
<dbReference type="GO" id="GO:0045271">
    <property type="term" value="C:respiratory chain complex I"/>
    <property type="evidence" value="ECO:0007669"/>
    <property type="project" value="UniProtKB-UniRule"/>
</dbReference>
<dbReference type="EMBL" id="HBEF01015088">
    <property type="protein sequence ID" value="CAD8337319.1"/>
    <property type="molecule type" value="Transcribed_RNA"/>
</dbReference>
<name>A0A6T6H7N9_9STRA</name>
<protein>
    <recommendedName>
        <fullName evidence="11">NADH dehydrogenase [ubiquinone] 1 alpha subcomplex subunit 13</fullName>
    </recommendedName>
</protein>